<protein>
    <recommendedName>
        <fullName evidence="10">dITP/XTP pyrophosphatase</fullName>
        <ecNumber evidence="10">3.6.1.66</ecNumber>
    </recommendedName>
    <alternativeName>
        <fullName evidence="10">Non-canonical purine NTP pyrophosphatase</fullName>
    </alternativeName>
    <alternativeName>
        <fullName evidence="10">Non-standard purine NTP pyrophosphatase</fullName>
    </alternativeName>
    <alternativeName>
        <fullName evidence="10">Nucleoside-triphosphate diphosphatase</fullName>
    </alternativeName>
    <alternativeName>
        <fullName evidence="10">Nucleoside-triphosphate pyrophosphatase</fullName>
        <shortName evidence="10">NTPase</shortName>
    </alternativeName>
</protein>
<evidence type="ECO:0000313" key="13">
    <source>
        <dbReference type="Proteomes" id="UP000555828"/>
    </source>
</evidence>
<dbReference type="AlphaFoldDB" id="A0A841GK93"/>
<dbReference type="EMBL" id="JACHEX010000002">
    <property type="protein sequence ID" value="MBB6062425.1"/>
    <property type="molecule type" value="Genomic_DNA"/>
</dbReference>
<evidence type="ECO:0000256" key="6">
    <source>
        <dbReference type="ARBA" id="ARBA00022842"/>
    </source>
</evidence>
<dbReference type="InterPro" id="IPR029001">
    <property type="entry name" value="ITPase-like_fam"/>
</dbReference>
<keyword evidence="4 10" id="KW-0547">Nucleotide-binding</keyword>
<accession>A0A841GK93</accession>
<sequence length="192" mass="21616">MIYVATTNEHKVHEIMDILSDFNVELLKSPKKVDVEEDGKSFFENSVKKAYYYGMELNNPVICDDSGLVINALGGMPGVESARFMEGYSYEEKMKELLRRLQNFDDKSASFVCVATYFNPNSGVLISAQGIVNGTISDNIRGKFGFGYDPFFIPEGYDKTFGELGESVKRQISHRSGAFRKLFELLKKVGEI</sequence>
<evidence type="ECO:0000256" key="11">
    <source>
        <dbReference type="RuleBase" id="RU003781"/>
    </source>
</evidence>
<evidence type="ECO:0000256" key="4">
    <source>
        <dbReference type="ARBA" id="ARBA00022741"/>
    </source>
</evidence>
<evidence type="ECO:0000256" key="5">
    <source>
        <dbReference type="ARBA" id="ARBA00022801"/>
    </source>
</evidence>
<comment type="cofactor">
    <cofactor evidence="10">
        <name>Mg(2+)</name>
        <dbReference type="ChEBI" id="CHEBI:18420"/>
    </cofactor>
    <text evidence="10">Binds 1 Mg(2+) ion per subunit.</text>
</comment>
<feature type="binding site" evidence="10">
    <location>
        <position position="65"/>
    </location>
    <ligand>
        <name>Mg(2+)</name>
        <dbReference type="ChEBI" id="CHEBI:18420"/>
    </ligand>
</feature>
<evidence type="ECO:0000256" key="7">
    <source>
        <dbReference type="ARBA" id="ARBA00023080"/>
    </source>
</evidence>
<dbReference type="FunFam" id="3.90.950.10:FF:000001">
    <property type="entry name" value="dITP/XTP pyrophosphatase"/>
    <property type="match status" value="1"/>
</dbReference>
<comment type="similarity">
    <text evidence="1 10 11">Belongs to the HAM1 NTPase family.</text>
</comment>
<keyword evidence="6 10" id="KW-0460">Magnesium</keyword>
<name>A0A841GK93_9BACT</name>
<keyword evidence="13" id="KW-1185">Reference proteome</keyword>
<dbReference type="InterPro" id="IPR002637">
    <property type="entry name" value="RdgB/HAM1"/>
</dbReference>
<feature type="binding site" evidence="10">
    <location>
        <begin position="146"/>
        <end position="149"/>
    </location>
    <ligand>
        <name>substrate</name>
    </ligand>
</feature>
<keyword evidence="7 10" id="KW-0546">Nucleotide metabolism</keyword>
<evidence type="ECO:0000256" key="10">
    <source>
        <dbReference type="HAMAP-Rule" id="MF_01405"/>
    </source>
</evidence>
<proteinExistence type="inferred from homology"/>
<evidence type="ECO:0000313" key="12">
    <source>
        <dbReference type="EMBL" id="MBB6062425.1"/>
    </source>
</evidence>
<evidence type="ECO:0000256" key="1">
    <source>
        <dbReference type="ARBA" id="ARBA00008023"/>
    </source>
</evidence>
<feature type="binding site" evidence="10">
    <location>
        <position position="169"/>
    </location>
    <ligand>
        <name>substrate</name>
    </ligand>
</feature>
<dbReference type="GO" id="GO:0000166">
    <property type="term" value="F:nucleotide binding"/>
    <property type="evidence" value="ECO:0007669"/>
    <property type="project" value="UniProtKB-KW"/>
</dbReference>
<comment type="catalytic activity">
    <reaction evidence="9 10">
        <text>XTP + H2O = XMP + diphosphate + H(+)</text>
        <dbReference type="Rhea" id="RHEA:28610"/>
        <dbReference type="ChEBI" id="CHEBI:15377"/>
        <dbReference type="ChEBI" id="CHEBI:15378"/>
        <dbReference type="ChEBI" id="CHEBI:33019"/>
        <dbReference type="ChEBI" id="CHEBI:57464"/>
        <dbReference type="ChEBI" id="CHEBI:61314"/>
        <dbReference type="EC" id="3.6.1.66"/>
    </reaction>
</comment>
<organism evidence="12 13">
    <name type="scientific">Thermosipho japonicus</name>
    <dbReference type="NCBI Taxonomy" id="90323"/>
    <lineage>
        <taxon>Bacteria</taxon>
        <taxon>Thermotogati</taxon>
        <taxon>Thermotogota</taxon>
        <taxon>Thermotogae</taxon>
        <taxon>Thermotogales</taxon>
        <taxon>Fervidobacteriaceae</taxon>
        <taxon>Thermosipho</taxon>
    </lineage>
</organism>
<evidence type="ECO:0000256" key="9">
    <source>
        <dbReference type="ARBA" id="ARBA00052017"/>
    </source>
</evidence>
<dbReference type="GO" id="GO:0035870">
    <property type="term" value="F:dITP diphosphatase activity"/>
    <property type="evidence" value="ECO:0007669"/>
    <property type="project" value="UniProtKB-UniRule"/>
</dbReference>
<reference evidence="12 13" key="1">
    <citation type="submission" date="2020-08" db="EMBL/GenBank/DDBJ databases">
        <title>Genomic Encyclopedia of Type Strains, Phase IV (KMG-IV): sequencing the most valuable type-strain genomes for metagenomic binning, comparative biology and taxonomic classification.</title>
        <authorList>
            <person name="Goeker M."/>
        </authorList>
    </citation>
    <scope>NUCLEOTIDE SEQUENCE [LARGE SCALE GENOMIC DNA]</scope>
    <source>
        <strain evidence="12 13">DSM 13481</strain>
    </source>
</reference>
<comment type="catalytic activity">
    <reaction evidence="10">
        <text>ITP + H2O = IMP + diphosphate + H(+)</text>
        <dbReference type="Rhea" id="RHEA:29399"/>
        <dbReference type="ChEBI" id="CHEBI:15377"/>
        <dbReference type="ChEBI" id="CHEBI:15378"/>
        <dbReference type="ChEBI" id="CHEBI:33019"/>
        <dbReference type="ChEBI" id="CHEBI:58053"/>
        <dbReference type="ChEBI" id="CHEBI:61402"/>
        <dbReference type="EC" id="3.6.1.66"/>
    </reaction>
</comment>
<dbReference type="GO" id="GO:0017111">
    <property type="term" value="F:ribonucleoside triphosphate phosphatase activity"/>
    <property type="evidence" value="ECO:0007669"/>
    <property type="project" value="InterPro"/>
</dbReference>
<evidence type="ECO:0000256" key="3">
    <source>
        <dbReference type="ARBA" id="ARBA00022723"/>
    </source>
</evidence>
<dbReference type="GO" id="GO:0009146">
    <property type="term" value="P:purine nucleoside triphosphate catabolic process"/>
    <property type="evidence" value="ECO:0007669"/>
    <property type="project" value="UniProtKB-UniRule"/>
</dbReference>
<dbReference type="GO" id="GO:0036222">
    <property type="term" value="F:XTP diphosphatase activity"/>
    <property type="evidence" value="ECO:0007669"/>
    <property type="project" value="UniProtKB-UniRule"/>
</dbReference>
<feature type="binding site" evidence="10">
    <location>
        <position position="36"/>
    </location>
    <ligand>
        <name>Mg(2+)</name>
        <dbReference type="ChEBI" id="CHEBI:18420"/>
    </ligand>
</feature>
<keyword evidence="5 10" id="KW-0378">Hydrolase</keyword>
<dbReference type="RefSeq" id="WP_184619105.1">
    <property type="nucleotide sequence ID" value="NZ_JACHEX010000002.1"/>
</dbReference>
<feature type="binding site" evidence="10">
    <location>
        <begin position="6"/>
        <end position="11"/>
    </location>
    <ligand>
        <name>substrate</name>
    </ligand>
</feature>
<dbReference type="GO" id="GO:0036220">
    <property type="term" value="F:ITP diphosphatase activity"/>
    <property type="evidence" value="ECO:0007669"/>
    <property type="project" value="UniProtKB-UniRule"/>
</dbReference>
<dbReference type="GO" id="GO:0046872">
    <property type="term" value="F:metal ion binding"/>
    <property type="evidence" value="ECO:0007669"/>
    <property type="project" value="UniProtKB-KW"/>
</dbReference>
<dbReference type="PANTHER" id="PTHR11067:SF9">
    <property type="entry name" value="INOSINE TRIPHOSPHATE PYROPHOSPHATASE"/>
    <property type="match status" value="1"/>
</dbReference>
<dbReference type="NCBIfam" id="TIGR00042">
    <property type="entry name" value="RdgB/HAM1 family non-canonical purine NTP pyrophosphatase"/>
    <property type="match status" value="1"/>
</dbReference>
<dbReference type="SUPFAM" id="SSF52972">
    <property type="entry name" value="ITPase-like"/>
    <property type="match status" value="1"/>
</dbReference>
<feature type="binding site" evidence="10">
    <location>
        <position position="66"/>
    </location>
    <ligand>
        <name>substrate</name>
    </ligand>
</feature>
<feature type="binding site" evidence="10">
    <location>
        <begin position="174"/>
        <end position="175"/>
    </location>
    <ligand>
        <name>substrate</name>
    </ligand>
</feature>
<dbReference type="Proteomes" id="UP000555828">
    <property type="component" value="Unassembled WGS sequence"/>
</dbReference>
<dbReference type="GO" id="GO:0005829">
    <property type="term" value="C:cytosol"/>
    <property type="evidence" value="ECO:0007669"/>
    <property type="project" value="TreeGrafter"/>
</dbReference>
<dbReference type="EC" id="3.6.1.66" evidence="10"/>
<dbReference type="HAMAP" id="MF_01405">
    <property type="entry name" value="Non_canon_purine_NTPase"/>
    <property type="match status" value="1"/>
</dbReference>
<evidence type="ECO:0000256" key="2">
    <source>
        <dbReference type="ARBA" id="ARBA00011738"/>
    </source>
</evidence>
<keyword evidence="3 10" id="KW-0479">Metal-binding</keyword>
<comment type="function">
    <text evidence="10">Pyrophosphatase that catalyzes the hydrolysis of nucleoside triphosphates to their monophosphate derivatives, with a high preference for the non-canonical purine nucleotides XTP (xanthosine triphosphate), dITP (deoxyinosine triphosphate) and ITP. Seems to function as a house-cleaning enzyme that removes non-canonical purine nucleotides from the nucleotide pool, thus preventing their incorporation into DNA/RNA and avoiding chromosomal lesions.</text>
</comment>
<comment type="catalytic activity">
    <reaction evidence="8 10">
        <text>dITP + H2O = dIMP + diphosphate + H(+)</text>
        <dbReference type="Rhea" id="RHEA:28342"/>
        <dbReference type="ChEBI" id="CHEBI:15377"/>
        <dbReference type="ChEBI" id="CHEBI:15378"/>
        <dbReference type="ChEBI" id="CHEBI:33019"/>
        <dbReference type="ChEBI" id="CHEBI:61194"/>
        <dbReference type="ChEBI" id="CHEBI:61382"/>
        <dbReference type="EC" id="3.6.1.66"/>
    </reaction>
</comment>
<dbReference type="InterPro" id="IPR020922">
    <property type="entry name" value="dITP/XTP_pyrophosphatase"/>
</dbReference>
<gene>
    <name evidence="12" type="ORF">HNP65_000863</name>
</gene>
<comment type="caution">
    <text evidence="12">The sequence shown here is derived from an EMBL/GenBank/DDBJ whole genome shotgun (WGS) entry which is preliminary data.</text>
</comment>
<evidence type="ECO:0000256" key="8">
    <source>
        <dbReference type="ARBA" id="ARBA00051875"/>
    </source>
</evidence>
<dbReference type="GO" id="GO:0009117">
    <property type="term" value="P:nucleotide metabolic process"/>
    <property type="evidence" value="ECO:0007669"/>
    <property type="project" value="UniProtKB-KW"/>
</dbReference>
<comment type="subunit">
    <text evidence="2 10">Homodimer.</text>
</comment>
<dbReference type="PANTHER" id="PTHR11067">
    <property type="entry name" value="INOSINE TRIPHOSPHATE PYROPHOSPHATASE/HAM1 PROTEIN"/>
    <property type="match status" value="1"/>
</dbReference>
<dbReference type="Gene3D" id="3.90.950.10">
    <property type="match status" value="1"/>
</dbReference>
<dbReference type="Pfam" id="PF01725">
    <property type="entry name" value="Ham1p_like"/>
    <property type="match status" value="1"/>
</dbReference>
<dbReference type="CDD" id="cd00515">
    <property type="entry name" value="HAM1"/>
    <property type="match status" value="1"/>
</dbReference>
<feature type="active site" description="Proton acceptor" evidence="10">
    <location>
        <position position="65"/>
    </location>
</feature>